<dbReference type="InterPro" id="IPR017937">
    <property type="entry name" value="Thioredoxin_CS"/>
</dbReference>
<feature type="site" description="Deprotonates C-terminal active site Cys" evidence="4">
    <location>
        <position position="25"/>
    </location>
</feature>
<proteinExistence type="inferred from homology"/>
<dbReference type="FunFam" id="3.40.30.10:FF:000245">
    <property type="entry name" value="Thioredoxin"/>
    <property type="match status" value="1"/>
</dbReference>
<evidence type="ECO:0000313" key="7">
    <source>
        <dbReference type="EMBL" id="KAK7756726.1"/>
    </source>
</evidence>
<evidence type="ECO:0000256" key="3">
    <source>
        <dbReference type="PIRNR" id="PIRNR000077"/>
    </source>
</evidence>
<dbReference type="NCBIfam" id="TIGR01068">
    <property type="entry name" value="thioredoxin"/>
    <property type="match status" value="1"/>
</dbReference>
<dbReference type="InterPro" id="IPR036249">
    <property type="entry name" value="Thioredoxin-like_sf"/>
</dbReference>
<comment type="caution">
    <text evidence="7">The sequence shown here is derived from an EMBL/GenBank/DDBJ whole genome shotgun (WGS) entry which is preliminary data.</text>
</comment>
<evidence type="ECO:0000313" key="8">
    <source>
        <dbReference type="Proteomes" id="UP001320420"/>
    </source>
</evidence>
<name>A0AAN9YTR1_9PEZI</name>
<dbReference type="GO" id="GO:0015035">
    <property type="term" value="F:protein-disulfide reductase activity"/>
    <property type="evidence" value="ECO:0007669"/>
    <property type="project" value="InterPro"/>
</dbReference>
<accession>A0AAN9YTR1</accession>
<dbReference type="PIRSF" id="PIRSF000077">
    <property type="entry name" value="Thioredoxin"/>
    <property type="match status" value="1"/>
</dbReference>
<dbReference type="Pfam" id="PF00085">
    <property type="entry name" value="Thioredoxin"/>
    <property type="match status" value="1"/>
</dbReference>
<dbReference type="AlphaFoldDB" id="A0AAN9YTR1"/>
<organism evidence="7 8">
    <name type="scientific">Diatrype stigma</name>
    <dbReference type="NCBI Taxonomy" id="117547"/>
    <lineage>
        <taxon>Eukaryota</taxon>
        <taxon>Fungi</taxon>
        <taxon>Dikarya</taxon>
        <taxon>Ascomycota</taxon>
        <taxon>Pezizomycotina</taxon>
        <taxon>Sordariomycetes</taxon>
        <taxon>Xylariomycetidae</taxon>
        <taxon>Xylariales</taxon>
        <taxon>Diatrypaceae</taxon>
        <taxon>Diatrype</taxon>
    </lineage>
</organism>
<dbReference type="CDD" id="cd02947">
    <property type="entry name" value="TRX_family"/>
    <property type="match status" value="1"/>
</dbReference>
<keyword evidence="8" id="KW-1185">Reference proteome</keyword>
<dbReference type="SUPFAM" id="SSF52833">
    <property type="entry name" value="Thioredoxin-like"/>
    <property type="match status" value="1"/>
</dbReference>
<dbReference type="PRINTS" id="PR00421">
    <property type="entry name" value="THIOREDOXIN"/>
</dbReference>
<dbReference type="InterPro" id="IPR005746">
    <property type="entry name" value="Thioredoxin"/>
</dbReference>
<feature type="disulfide bond" description="Redox-active" evidence="5">
    <location>
        <begin position="31"/>
        <end position="34"/>
    </location>
</feature>
<evidence type="ECO:0000259" key="6">
    <source>
        <dbReference type="PROSITE" id="PS51352"/>
    </source>
</evidence>
<comment type="similarity">
    <text evidence="1 3">Belongs to the thioredoxin family.</text>
</comment>
<dbReference type="PANTHER" id="PTHR46115">
    <property type="entry name" value="THIOREDOXIN-LIKE PROTEIN 1"/>
    <property type="match status" value="1"/>
</dbReference>
<reference evidence="7 8" key="1">
    <citation type="submission" date="2024-02" db="EMBL/GenBank/DDBJ databases">
        <title>De novo assembly and annotation of 12 fungi associated with fruit tree decline syndrome in Ontario, Canada.</title>
        <authorList>
            <person name="Sulman M."/>
            <person name="Ellouze W."/>
            <person name="Ilyukhin E."/>
        </authorList>
    </citation>
    <scope>NUCLEOTIDE SEQUENCE [LARGE SCALE GENOMIC DNA]</scope>
    <source>
        <strain evidence="7 8">M11/M66-122</strain>
    </source>
</reference>
<evidence type="ECO:0000256" key="4">
    <source>
        <dbReference type="PIRSR" id="PIRSR000077-1"/>
    </source>
</evidence>
<dbReference type="EMBL" id="JAKJXP020000005">
    <property type="protein sequence ID" value="KAK7756726.1"/>
    <property type="molecule type" value="Genomic_DNA"/>
</dbReference>
<protein>
    <recommendedName>
        <fullName evidence="3">Thioredoxin</fullName>
    </recommendedName>
</protein>
<evidence type="ECO:0000256" key="5">
    <source>
        <dbReference type="PIRSR" id="PIRSR000077-4"/>
    </source>
</evidence>
<dbReference type="Gene3D" id="3.40.30.10">
    <property type="entry name" value="Glutaredoxin"/>
    <property type="match status" value="1"/>
</dbReference>
<dbReference type="PROSITE" id="PS51352">
    <property type="entry name" value="THIOREDOXIN_2"/>
    <property type="match status" value="1"/>
</dbReference>
<dbReference type="Proteomes" id="UP001320420">
    <property type="component" value="Unassembled WGS sequence"/>
</dbReference>
<keyword evidence="2 5" id="KW-1015">Disulfide bond</keyword>
<feature type="domain" description="Thioredoxin" evidence="6">
    <location>
        <begin position="1"/>
        <end position="106"/>
    </location>
</feature>
<gene>
    <name evidence="7" type="primary">TRX1</name>
    <name evidence="7" type="ORF">SLS62_001167</name>
</gene>
<sequence length="106" mass="11884">MTVHNLQTTDEFKQAIKDNKIVMLDCFATWCGPCKAIAPLLAKHSNDEAYKDIFFAKIDVDELPEVSQELGIKAMPTFMIFKDGEKVDELVGANPNALVQLLQKNK</sequence>
<feature type="site" description="Contributes to redox potential value" evidence="4">
    <location>
        <position position="32"/>
    </location>
</feature>
<keyword evidence="5" id="KW-0676">Redox-active center</keyword>
<feature type="active site" description="Nucleophile" evidence="4">
    <location>
        <position position="34"/>
    </location>
</feature>
<feature type="site" description="Contributes to redox potential value" evidence="4">
    <location>
        <position position="33"/>
    </location>
</feature>
<evidence type="ECO:0000256" key="2">
    <source>
        <dbReference type="ARBA" id="ARBA00023157"/>
    </source>
</evidence>
<evidence type="ECO:0000256" key="1">
    <source>
        <dbReference type="ARBA" id="ARBA00008987"/>
    </source>
</evidence>
<feature type="active site" description="Nucleophile" evidence="4">
    <location>
        <position position="31"/>
    </location>
</feature>
<dbReference type="PROSITE" id="PS00194">
    <property type="entry name" value="THIOREDOXIN_1"/>
    <property type="match status" value="1"/>
</dbReference>
<dbReference type="InterPro" id="IPR013766">
    <property type="entry name" value="Thioredoxin_domain"/>
</dbReference>